<feature type="transmembrane region" description="Helical" evidence="5">
    <location>
        <begin position="63"/>
        <end position="81"/>
    </location>
</feature>
<proteinExistence type="predicted"/>
<feature type="transmembrane region" description="Helical" evidence="5">
    <location>
        <begin position="101"/>
        <end position="123"/>
    </location>
</feature>
<protein>
    <submittedName>
        <fullName evidence="6">Unannotated protein</fullName>
    </submittedName>
</protein>
<comment type="subcellular location">
    <subcellularLocation>
        <location evidence="1">Membrane</location>
        <topology evidence="1">Multi-pass membrane protein</topology>
    </subcellularLocation>
</comment>
<dbReference type="AlphaFoldDB" id="A0A6J6C8D9"/>
<dbReference type="GO" id="GO:0009403">
    <property type="term" value="P:toxin biosynthetic process"/>
    <property type="evidence" value="ECO:0007669"/>
    <property type="project" value="InterPro"/>
</dbReference>
<dbReference type="GO" id="GO:0016020">
    <property type="term" value="C:membrane"/>
    <property type="evidence" value="ECO:0007669"/>
    <property type="project" value="UniProtKB-SubCell"/>
</dbReference>
<evidence type="ECO:0000313" key="6">
    <source>
        <dbReference type="EMBL" id="CAB4547571.1"/>
    </source>
</evidence>
<organism evidence="6">
    <name type="scientific">freshwater metagenome</name>
    <dbReference type="NCBI Taxonomy" id="449393"/>
    <lineage>
        <taxon>unclassified sequences</taxon>
        <taxon>metagenomes</taxon>
        <taxon>ecological metagenomes</taxon>
    </lineage>
</organism>
<dbReference type="Pfam" id="PF02674">
    <property type="entry name" value="Colicin_V"/>
    <property type="match status" value="1"/>
</dbReference>
<evidence type="ECO:0000256" key="3">
    <source>
        <dbReference type="ARBA" id="ARBA00022989"/>
    </source>
</evidence>
<feature type="transmembrane region" description="Helical" evidence="5">
    <location>
        <begin position="20"/>
        <end position="42"/>
    </location>
</feature>
<evidence type="ECO:0000256" key="4">
    <source>
        <dbReference type="ARBA" id="ARBA00023136"/>
    </source>
</evidence>
<sequence>MNLVDIALAALLAYSIYSGYRTGLITGIFSFIGLVGGGLLGLKYGAEIVANFASTSSRIQSTALAVAIGAFAGHFILGRIAKWFRKNFLWKPLKAVDSVFGVVLHLAKTLVLIWIFGELALILPSEGISKAADQSVIITQVSTHGPSVLGDFITTIESKLTEQRA</sequence>
<gene>
    <name evidence="6" type="ORF">UFOPK1506_00222</name>
</gene>
<keyword evidence="3 5" id="KW-1133">Transmembrane helix</keyword>
<dbReference type="EMBL" id="CAEZSV010000023">
    <property type="protein sequence ID" value="CAB4547571.1"/>
    <property type="molecule type" value="Genomic_DNA"/>
</dbReference>
<evidence type="ECO:0000256" key="2">
    <source>
        <dbReference type="ARBA" id="ARBA00022692"/>
    </source>
</evidence>
<name>A0A6J6C8D9_9ZZZZ</name>
<reference evidence="6" key="1">
    <citation type="submission" date="2020-05" db="EMBL/GenBank/DDBJ databases">
        <authorList>
            <person name="Chiriac C."/>
            <person name="Salcher M."/>
            <person name="Ghai R."/>
            <person name="Kavagutti S V."/>
        </authorList>
    </citation>
    <scope>NUCLEOTIDE SEQUENCE</scope>
</reference>
<evidence type="ECO:0000256" key="5">
    <source>
        <dbReference type="SAM" id="Phobius"/>
    </source>
</evidence>
<keyword evidence="4 5" id="KW-0472">Membrane</keyword>
<dbReference type="InterPro" id="IPR003825">
    <property type="entry name" value="Colicin-V_CvpA"/>
</dbReference>
<accession>A0A6J6C8D9</accession>
<keyword evidence="2 5" id="KW-0812">Transmembrane</keyword>
<evidence type="ECO:0000256" key="1">
    <source>
        <dbReference type="ARBA" id="ARBA00004141"/>
    </source>
</evidence>